<accession>A0ABS4I0R3</accession>
<name>A0ABS4I0R3_9BACL</name>
<dbReference type="RefSeq" id="WP_167057734.1">
    <property type="nucleotide sequence ID" value="NZ_JAAOZR010000017.1"/>
</dbReference>
<reference evidence="2 3" key="1">
    <citation type="submission" date="2021-03" db="EMBL/GenBank/DDBJ databases">
        <title>Genomic Encyclopedia of Type Strains, Phase IV (KMG-IV): sequencing the most valuable type-strain genomes for metagenomic binning, comparative biology and taxonomic classification.</title>
        <authorList>
            <person name="Goeker M."/>
        </authorList>
    </citation>
    <scope>NUCLEOTIDE SEQUENCE [LARGE SCALE GENOMIC DNA]</scope>
    <source>
        <strain evidence="2 3">DSM 24950</strain>
    </source>
</reference>
<keyword evidence="1" id="KW-0732">Signal</keyword>
<proteinExistence type="predicted"/>
<feature type="signal peptide" evidence="1">
    <location>
        <begin position="1"/>
        <end position="27"/>
    </location>
</feature>
<organism evidence="2 3">
    <name type="scientific">Paenibacillus aceris</name>
    <dbReference type="NCBI Taxonomy" id="869555"/>
    <lineage>
        <taxon>Bacteria</taxon>
        <taxon>Bacillati</taxon>
        <taxon>Bacillota</taxon>
        <taxon>Bacilli</taxon>
        <taxon>Bacillales</taxon>
        <taxon>Paenibacillaceae</taxon>
        <taxon>Paenibacillus</taxon>
    </lineage>
</organism>
<dbReference type="Proteomes" id="UP001519344">
    <property type="component" value="Unassembled WGS sequence"/>
</dbReference>
<feature type="chain" id="PRO_5047447834" evidence="1">
    <location>
        <begin position="28"/>
        <end position="472"/>
    </location>
</feature>
<evidence type="ECO:0000256" key="1">
    <source>
        <dbReference type="SAM" id="SignalP"/>
    </source>
</evidence>
<evidence type="ECO:0000313" key="2">
    <source>
        <dbReference type="EMBL" id="MBP1964502.1"/>
    </source>
</evidence>
<gene>
    <name evidence="2" type="ORF">J2Z65_003725</name>
</gene>
<sequence>MKKRRIFSSFIMLTTLISLLPDNPANALIAYPGSVVLHQETPVYDSPCECGKPVLKLSPQEVYILESHIPEDGIQTNWYRIATWRGEKWIKLKESDWKGQEQLENAYVVILKPTNLYNNPELEGRTSVVISPQTLHVNARSGDYFRIDTWLGQQWIRRNAEMLLEVEKKEEMLELPSITAVFEQPDASSPQVTELSSQIVHSFERAGNWYHIDTWLGPKWVNPKIAQPEKPVASVETVKISKSAQLYRYPSFEAKSLGTLAPQNVKIYERSGGWVHIHSDWVGDAWLYPMPLAKDYLPPKNTAPIDFNGAWNFRQTEIGGLGSREYPFSVELRETGFTWNNSIERMQLNAGSDLQFGANLFNVSSESLAISNPIRLQIVIYREQGDEKQLVWKSQLPAFTEPSIPSKGMYEWNGPLWELTDLDGKLVPAGDYTVQLTSLQPVTYVSSETTEETAANFKGLYTQFRFRILSQP</sequence>
<keyword evidence="3" id="KW-1185">Reference proteome</keyword>
<protein>
    <submittedName>
        <fullName evidence="2">Uncharacterized protein</fullName>
    </submittedName>
</protein>
<evidence type="ECO:0000313" key="3">
    <source>
        <dbReference type="Proteomes" id="UP001519344"/>
    </source>
</evidence>
<dbReference type="EMBL" id="JAGGKV010000009">
    <property type="protein sequence ID" value="MBP1964502.1"/>
    <property type="molecule type" value="Genomic_DNA"/>
</dbReference>
<comment type="caution">
    <text evidence="2">The sequence shown here is derived from an EMBL/GenBank/DDBJ whole genome shotgun (WGS) entry which is preliminary data.</text>
</comment>